<comment type="caution">
    <text evidence="1">The sequence shown here is derived from an EMBL/GenBank/DDBJ whole genome shotgun (WGS) entry which is preliminary data.</text>
</comment>
<protein>
    <submittedName>
        <fullName evidence="1">G6274 protein</fullName>
    </submittedName>
</protein>
<reference evidence="1 2" key="1">
    <citation type="submission" date="2024-06" db="EMBL/GenBank/DDBJ databases">
        <authorList>
            <person name="Kraege A."/>
            <person name="Thomma B."/>
        </authorList>
    </citation>
    <scope>NUCLEOTIDE SEQUENCE [LARGE SCALE GENOMIC DNA]</scope>
</reference>
<keyword evidence="2" id="KW-1185">Reference proteome</keyword>
<gene>
    <name evidence="1" type="primary">g6274</name>
    <name evidence="1" type="ORF">VP750_LOCUS5378</name>
</gene>
<evidence type="ECO:0000313" key="1">
    <source>
        <dbReference type="EMBL" id="CAL5223719.1"/>
    </source>
</evidence>
<dbReference type="Proteomes" id="UP001497392">
    <property type="component" value="Unassembled WGS sequence"/>
</dbReference>
<sequence>MKSPDPAPACDGQLPVCFSGTNTTADSDIFPQSCPPLSCISGISAVTARSAAGTLGFARLNMTCTDALTHEIVGSITISGSALNDSTYTAVATSAIDVSPYCFTGLNATLSSVDNATYQLSVLHAVANNISRALVLGTIGDDLIEFNEEGFSCPTSSFVDGLIGRSNELLDSLCFTCSEMQPVVTNVTAYLAPFGFVLTFPNYTVATFSNYEQAGYVSELESFAPGINASIANITDSPDGAIVSAVVSVPSILELSEFAQGVVDAYWGLLNASDYTSSSMAARTASAEFEARPGRGNSQGQFIISSAGFSTRSNSDFQSFFKMYFPDPCAQDCPYQYYNSNGFGLEYVCGDCCPRAGSLCPAFFDEYNGCGPGPGDPATDALTKKVIKGASGSSNAEGAFDPICNYHDKLCMMALGSKAEAPLMKLKKMQLHMLNDARAAA</sequence>
<name>A0ABP1FUZ4_9CHLO</name>
<dbReference type="EMBL" id="CAXHTA020000009">
    <property type="protein sequence ID" value="CAL5223719.1"/>
    <property type="molecule type" value="Genomic_DNA"/>
</dbReference>
<accession>A0ABP1FUZ4</accession>
<evidence type="ECO:0000313" key="2">
    <source>
        <dbReference type="Proteomes" id="UP001497392"/>
    </source>
</evidence>
<organism evidence="1 2">
    <name type="scientific">Coccomyxa viridis</name>
    <dbReference type="NCBI Taxonomy" id="1274662"/>
    <lineage>
        <taxon>Eukaryota</taxon>
        <taxon>Viridiplantae</taxon>
        <taxon>Chlorophyta</taxon>
        <taxon>core chlorophytes</taxon>
        <taxon>Trebouxiophyceae</taxon>
        <taxon>Trebouxiophyceae incertae sedis</taxon>
        <taxon>Coccomyxaceae</taxon>
        <taxon>Coccomyxa</taxon>
    </lineage>
</organism>
<proteinExistence type="predicted"/>